<keyword evidence="3" id="KW-0503">Monooxygenase</keyword>
<comment type="similarity">
    <text evidence="1">Belongs to the TmoD/XamoD family.</text>
</comment>
<dbReference type="Proteomes" id="UP000324965">
    <property type="component" value="Unassembled WGS sequence"/>
</dbReference>
<evidence type="ECO:0000313" key="4">
    <source>
        <dbReference type="Proteomes" id="UP000324965"/>
    </source>
</evidence>
<evidence type="ECO:0000256" key="2">
    <source>
        <dbReference type="SAM" id="MobiDB-lite"/>
    </source>
</evidence>
<dbReference type="AlphaFoldDB" id="A0A5B0BH91"/>
<name>A0A5B0BH91_9ACTN</name>
<gene>
    <name evidence="3" type="ORF">FGF04_05965</name>
</gene>
<dbReference type="InterPro" id="IPR003454">
    <property type="entry name" value="MOase_MmoB_DmpM"/>
</dbReference>
<comment type="caution">
    <text evidence="3">The sequence shown here is derived from an EMBL/GenBank/DDBJ whole genome shotgun (WGS) entry which is preliminary data.</text>
</comment>
<dbReference type="InterPro" id="IPR036889">
    <property type="entry name" value="mOase_MmoB_DmpM_sf"/>
</dbReference>
<evidence type="ECO:0000313" key="3">
    <source>
        <dbReference type="EMBL" id="KAA0941503.1"/>
    </source>
</evidence>
<dbReference type="Pfam" id="PF02406">
    <property type="entry name" value="MmoB_DmpM"/>
    <property type="match status" value="1"/>
</dbReference>
<dbReference type="GO" id="GO:0004497">
    <property type="term" value="F:monooxygenase activity"/>
    <property type="evidence" value="ECO:0007669"/>
    <property type="project" value="UniProtKB-KW"/>
</dbReference>
<proteinExistence type="inferred from homology"/>
<protein>
    <submittedName>
        <fullName evidence="3">Monooxygenase</fullName>
    </submittedName>
</protein>
<keyword evidence="4" id="KW-1185">Reference proteome</keyword>
<feature type="compositionally biased region" description="Gly residues" evidence="2">
    <location>
        <begin position="18"/>
        <end position="28"/>
    </location>
</feature>
<feature type="region of interest" description="Disordered" evidence="2">
    <location>
        <begin position="1"/>
        <end position="35"/>
    </location>
</feature>
<sequence>MTAPGTGTGASTRADTGAGVGTGAGTGRAVGPVMRGTDGELADAVAAAIERDNPDAQVVVDDQGGYVRIAVPRRCVLTRGSLEEELGREFRLSALEPALASFAGRLRQTEEQWVWYLERRD</sequence>
<organism evidence="3 4">
    <name type="scientific">Streptomyces apricus</name>
    <dbReference type="NCBI Taxonomy" id="1828112"/>
    <lineage>
        <taxon>Bacteria</taxon>
        <taxon>Bacillati</taxon>
        <taxon>Actinomycetota</taxon>
        <taxon>Actinomycetes</taxon>
        <taxon>Kitasatosporales</taxon>
        <taxon>Streptomycetaceae</taxon>
        <taxon>Streptomyces</taxon>
    </lineage>
</organism>
<dbReference type="RefSeq" id="WP_149510167.1">
    <property type="nucleotide sequence ID" value="NZ_VDFC01000015.1"/>
</dbReference>
<dbReference type="OrthoDB" id="9805636at2"/>
<keyword evidence="3" id="KW-0560">Oxidoreductase</keyword>
<reference evidence="3 4" key="1">
    <citation type="submission" date="2019-05" db="EMBL/GenBank/DDBJ databases">
        <authorList>
            <person name="Hariharan J."/>
            <person name="Choudoir M.J."/>
            <person name="Diebold P."/>
            <person name="Panke-Buisse K."/>
            <person name="Buckley D.H."/>
        </authorList>
    </citation>
    <scope>NUCLEOTIDE SEQUENCE [LARGE SCALE GENOMIC DNA]</scope>
    <source>
        <strain evidence="3 4">SUN51</strain>
    </source>
</reference>
<accession>A0A5B0BH91</accession>
<dbReference type="SUPFAM" id="SSF56029">
    <property type="entry name" value="Monooxygenase (hydroxylase) regulatory protein"/>
    <property type="match status" value="1"/>
</dbReference>
<evidence type="ECO:0000256" key="1">
    <source>
        <dbReference type="ARBA" id="ARBA00006313"/>
    </source>
</evidence>
<dbReference type="Gene3D" id="3.90.56.10">
    <property type="entry name" value="Monooxygenase component MmoB/DmpM"/>
    <property type="match status" value="1"/>
</dbReference>
<dbReference type="EMBL" id="VDFC01000015">
    <property type="protein sequence ID" value="KAA0941503.1"/>
    <property type="molecule type" value="Genomic_DNA"/>
</dbReference>